<feature type="domain" description="Ricin B lectin" evidence="2">
    <location>
        <begin position="41"/>
        <end position="173"/>
    </location>
</feature>
<keyword evidence="1" id="KW-0732">Signal</keyword>
<dbReference type="EMBL" id="JARJLG010000070">
    <property type="protein sequence ID" value="KAJ7753633.1"/>
    <property type="molecule type" value="Genomic_DNA"/>
</dbReference>
<accession>A0AAD7J0Y6</accession>
<gene>
    <name evidence="3" type="ORF">DFH07DRAFT_510334</name>
</gene>
<dbReference type="InterPro" id="IPR000772">
    <property type="entry name" value="Ricin_B_lectin"/>
</dbReference>
<dbReference type="SMART" id="SM00458">
    <property type="entry name" value="RICIN"/>
    <property type="match status" value="1"/>
</dbReference>
<dbReference type="SUPFAM" id="SSF50370">
    <property type="entry name" value="Ricin B-like lectins"/>
    <property type="match status" value="1"/>
</dbReference>
<name>A0AAD7J0Y6_9AGAR</name>
<evidence type="ECO:0000259" key="2">
    <source>
        <dbReference type="SMART" id="SM00458"/>
    </source>
</evidence>
<sequence length="264" mass="29433">MPPRRPPTSSNFFPPGVPCLSSLLSFTLAANAQLAGQTVFWKTVLTTGNGNCLTATSNADGAPVVIQDCGANATDANSWLVPNGESNVGTLQIFGDKCLDVTNGDDVDGTLLQIWTCFEGNTNQMWVPVSDQSITWSGPDMCVDLTNGNLTDGNQIQIWDCSYPNSNQKWNAVGIDTPKSEPCSLRHGLLKCRRRARRNRQLHFGLSCADIHRSKRERPDDRLRPLRQPFVQRQRRCPAHPRHLCFRRRRPGMVPLDRPLDQQL</sequence>
<organism evidence="3 4">
    <name type="scientific">Mycena maculata</name>
    <dbReference type="NCBI Taxonomy" id="230809"/>
    <lineage>
        <taxon>Eukaryota</taxon>
        <taxon>Fungi</taxon>
        <taxon>Dikarya</taxon>
        <taxon>Basidiomycota</taxon>
        <taxon>Agaricomycotina</taxon>
        <taxon>Agaricomycetes</taxon>
        <taxon>Agaricomycetidae</taxon>
        <taxon>Agaricales</taxon>
        <taxon>Marasmiineae</taxon>
        <taxon>Mycenaceae</taxon>
        <taxon>Mycena</taxon>
    </lineage>
</organism>
<protein>
    <submittedName>
        <fullName evidence="3">Ricin B lectin domain-containing protein</fullName>
    </submittedName>
</protein>
<proteinExistence type="predicted"/>
<dbReference type="Gene3D" id="2.80.10.50">
    <property type="match status" value="2"/>
</dbReference>
<dbReference type="Pfam" id="PF00652">
    <property type="entry name" value="Ricin_B_lectin"/>
    <property type="match status" value="1"/>
</dbReference>
<evidence type="ECO:0000256" key="1">
    <source>
        <dbReference type="SAM" id="SignalP"/>
    </source>
</evidence>
<evidence type="ECO:0000313" key="3">
    <source>
        <dbReference type="EMBL" id="KAJ7753633.1"/>
    </source>
</evidence>
<feature type="signal peptide" evidence="1">
    <location>
        <begin position="1"/>
        <end position="29"/>
    </location>
</feature>
<evidence type="ECO:0000313" key="4">
    <source>
        <dbReference type="Proteomes" id="UP001215280"/>
    </source>
</evidence>
<reference evidence="3" key="1">
    <citation type="submission" date="2023-03" db="EMBL/GenBank/DDBJ databases">
        <title>Massive genome expansion in bonnet fungi (Mycena s.s.) driven by repeated elements and novel gene families across ecological guilds.</title>
        <authorList>
            <consortium name="Lawrence Berkeley National Laboratory"/>
            <person name="Harder C.B."/>
            <person name="Miyauchi S."/>
            <person name="Viragh M."/>
            <person name="Kuo A."/>
            <person name="Thoen E."/>
            <person name="Andreopoulos B."/>
            <person name="Lu D."/>
            <person name="Skrede I."/>
            <person name="Drula E."/>
            <person name="Henrissat B."/>
            <person name="Morin E."/>
            <person name="Kohler A."/>
            <person name="Barry K."/>
            <person name="LaButti K."/>
            <person name="Morin E."/>
            <person name="Salamov A."/>
            <person name="Lipzen A."/>
            <person name="Mereny Z."/>
            <person name="Hegedus B."/>
            <person name="Baldrian P."/>
            <person name="Stursova M."/>
            <person name="Weitz H."/>
            <person name="Taylor A."/>
            <person name="Grigoriev I.V."/>
            <person name="Nagy L.G."/>
            <person name="Martin F."/>
            <person name="Kauserud H."/>
        </authorList>
    </citation>
    <scope>NUCLEOTIDE SEQUENCE</scope>
    <source>
        <strain evidence="3">CBHHK188m</strain>
    </source>
</reference>
<feature type="chain" id="PRO_5042230167" evidence="1">
    <location>
        <begin position="30"/>
        <end position="264"/>
    </location>
</feature>
<keyword evidence="4" id="KW-1185">Reference proteome</keyword>
<dbReference type="Proteomes" id="UP001215280">
    <property type="component" value="Unassembled WGS sequence"/>
</dbReference>
<comment type="caution">
    <text evidence="3">The sequence shown here is derived from an EMBL/GenBank/DDBJ whole genome shotgun (WGS) entry which is preliminary data.</text>
</comment>
<dbReference type="PROSITE" id="PS50231">
    <property type="entry name" value="RICIN_B_LECTIN"/>
    <property type="match status" value="1"/>
</dbReference>
<dbReference type="AlphaFoldDB" id="A0AAD7J0Y6"/>
<dbReference type="InterPro" id="IPR035992">
    <property type="entry name" value="Ricin_B-like_lectins"/>
</dbReference>